<comment type="caution">
    <text evidence="3">The sequence shown here is derived from an EMBL/GenBank/DDBJ whole genome shotgun (WGS) entry which is preliminary data.</text>
</comment>
<evidence type="ECO:0000256" key="1">
    <source>
        <dbReference type="SAM" id="MobiDB-lite"/>
    </source>
</evidence>
<keyword evidence="2" id="KW-0812">Transmembrane</keyword>
<gene>
    <name evidence="3" type="ORF">BJ212DRAFT_1299580</name>
</gene>
<dbReference type="EMBL" id="JABBWG010000015">
    <property type="protein sequence ID" value="KAG1816858.1"/>
    <property type="molecule type" value="Genomic_DNA"/>
</dbReference>
<evidence type="ECO:0000313" key="4">
    <source>
        <dbReference type="Proteomes" id="UP000807769"/>
    </source>
</evidence>
<reference evidence="3" key="1">
    <citation type="journal article" date="2020" name="New Phytol.">
        <title>Comparative genomics reveals dynamic genome evolution in host specialist ectomycorrhizal fungi.</title>
        <authorList>
            <person name="Lofgren L.A."/>
            <person name="Nguyen N.H."/>
            <person name="Vilgalys R."/>
            <person name="Ruytinx J."/>
            <person name="Liao H.L."/>
            <person name="Branco S."/>
            <person name="Kuo A."/>
            <person name="LaButti K."/>
            <person name="Lipzen A."/>
            <person name="Andreopoulos W."/>
            <person name="Pangilinan J."/>
            <person name="Riley R."/>
            <person name="Hundley H."/>
            <person name="Na H."/>
            <person name="Barry K."/>
            <person name="Grigoriev I.V."/>
            <person name="Stajich J.E."/>
            <person name="Kennedy P.G."/>
        </authorList>
    </citation>
    <scope>NUCLEOTIDE SEQUENCE</scope>
    <source>
        <strain evidence="3">MN1</strain>
    </source>
</reference>
<feature type="region of interest" description="Disordered" evidence="1">
    <location>
        <begin position="150"/>
        <end position="215"/>
    </location>
</feature>
<organism evidence="3 4">
    <name type="scientific">Suillus subaureus</name>
    <dbReference type="NCBI Taxonomy" id="48587"/>
    <lineage>
        <taxon>Eukaryota</taxon>
        <taxon>Fungi</taxon>
        <taxon>Dikarya</taxon>
        <taxon>Basidiomycota</taxon>
        <taxon>Agaricomycotina</taxon>
        <taxon>Agaricomycetes</taxon>
        <taxon>Agaricomycetidae</taxon>
        <taxon>Boletales</taxon>
        <taxon>Suillineae</taxon>
        <taxon>Suillaceae</taxon>
        <taxon>Suillus</taxon>
    </lineage>
</organism>
<feature type="region of interest" description="Disordered" evidence="1">
    <location>
        <begin position="67"/>
        <end position="136"/>
    </location>
</feature>
<sequence length="215" mass="23599">MALLGRSEVVPADDNQGTTNKPIPKVYFIIAVIAVLFLVAARICVLRSRNRPFTDFFSPRRSSPLTELFSARPSNPYDNSQAPEDHTFSSSYQPSHRIYRPTPPPSVHHHDRRVNAADTDSAGRRIGGPDDSDWDGKDILPAYNKYDRPPKYDFGGVPPTQGYTASAENYPRNHTVAASTEATPVVEDQSVASLRTGPSDGDDPTLPAPRHEAST</sequence>
<feature type="compositionally biased region" description="Polar residues" evidence="1">
    <location>
        <begin position="72"/>
        <end position="94"/>
    </location>
</feature>
<evidence type="ECO:0000313" key="3">
    <source>
        <dbReference type="EMBL" id="KAG1816858.1"/>
    </source>
</evidence>
<accession>A0A9P7JDU9</accession>
<proteinExistence type="predicted"/>
<dbReference type="AlphaFoldDB" id="A0A9P7JDU9"/>
<keyword evidence="2" id="KW-0472">Membrane</keyword>
<dbReference type="OrthoDB" id="2974599at2759"/>
<dbReference type="Proteomes" id="UP000807769">
    <property type="component" value="Unassembled WGS sequence"/>
</dbReference>
<dbReference type="GeneID" id="64626902"/>
<protein>
    <submittedName>
        <fullName evidence="3">Uncharacterized protein</fullName>
    </submittedName>
</protein>
<feature type="transmembrane region" description="Helical" evidence="2">
    <location>
        <begin position="26"/>
        <end position="45"/>
    </location>
</feature>
<evidence type="ECO:0000256" key="2">
    <source>
        <dbReference type="SAM" id="Phobius"/>
    </source>
</evidence>
<name>A0A9P7JDU9_9AGAM</name>
<keyword evidence="2" id="KW-1133">Transmembrane helix</keyword>
<keyword evidence="4" id="KW-1185">Reference proteome</keyword>
<dbReference type="RefSeq" id="XP_041193418.1">
    <property type="nucleotide sequence ID" value="XM_041332885.1"/>
</dbReference>